<dbReference type="Proteomes" id="UP001064933">
    <property type="component" value="Chromosome"/>
</dbReference>
<evidence type="ECO:0000313" key="3">
    <source>
        <dbReference type="Proteomes" id="UP001064933"/>
    </source>
</evidence>
<reference evidence="2" key="1">
    <citation type="submission" date="2022-10" db="EMBL/GenBank/DDBJ databases">
        <title>Characterization and whole genome sequencing of a new Roseateles species, isolated from fresh water.</title>
        <authorList>
            <person name="Guliayeva D.Y."/>
            <person name="Akhremchuk A.E."/>
            <person name="Sikolenko M.A."/>
            <person name="Valentovich L.N."/>
            <person name="Sidarenka A.V."/>
        </authorList>
    </citation>
    <scope>NUCLEOTIDE SEQUENCE</scope>
    <source>
        <strain evidence="2">BIM B-1768</strain>
    </source>
</reference>
<protein>
    <recommendedName>
        <fullName evidence="4">Transmembrane protein</fullName>
    </recommendedName>
</protein>
<keyword evidence="1" id="KW-0812">Transmembrane</keyword>
<name>A0ABY6AUI0_9BURK</name>
<gene>
    <name evidence="2" type="ORF">N4261_14245</name>
</gene>
<evidence type="ECO:0000313" key="2">
    <source>
        <dbReference type="EMBL" id="UXH76230.1"/>
    </source>
</evidence>
<organism evidence="2 3">
    <name type="scientific">Roseateles amylovorans</name>
    <dbReference type="NCBI Taxonomy" id="2978473"/>
    <lineage>
        <taxon>Bacteria</taxon>
        <taxon>Pseudomonadati</taxon>
        <taxon>Pseudomonadota</taxon>
        <taxon>Betaproteobacteria</taxon>
        <taxon>Burkholderiales</taxon>
        <taxon>Sphaerotilaceae</taxon>
        <taxon>Roseateles</taxon>
    </lineage>
</organism>
<sequence>MWGKSLAAALLGLPLTTAVIGLITLSWPGRPEVITLPWLLLSFPLWILVMSAAFSAQSGRRAWAWMAGLTAGSYGLLHLLKLLGWVQVAA</sequence>
<proteinExistence type="predicted"/>
<feature type="transmembrane region" description="Helical" evidence="1">
    <location>
        <begin position="37"/>
        <end position="56"/>
    </location>
</feature>
<dbReference type="RefSeq" id="WP_261755963.1">
    <property type="nucleotide sequence ID" value="NZ_CP104562.2"/>
</dbReference>
<keyword evidence="3" id="KW-1185">Reference proteome</keyword>
<keyword evidence="1" id="KW-0472">Membrane</keyword>
<keyword evidence="1" id="KW-1133">Transmembrane helix</keyword>
<accession>A0ABY6AUI0</accession>
<evidence type="ECO:0000256" key="1">
    <source>
        <dbReference type="SAM" id="Phobius"/>
    </source>
</evidence>
<evidence type="ECO:0008006" key="4">
    <source>
        <dbReference type="Google" id="ProtNLM"/>
    </source>
</evidence>
<feature type="transmembrane region" description="Helical" evidence="1">
    <location>
        <begin position="63"/>
        <end position="86"/>
    </location>
</feature>
<dbReference type="EMBL" id="CP104562">
    <property type="protein sequence ID" value="UXH76230.1"/>
    <property type="molecule type" value="Genomic_DNA"/>
</dbReference>